<dbReference type="InterPro" id="IPR029033">
    <property type="entry name" value="His_PPase_superfam"/>
</dbReference>
<dbReference type="CDD" id="cd07067">
    <property type="entry name" value="HP_PGM_like"/>
    <property type="match status" value="1"/>
</dbReference>
<proteinExistence type="predicted"/>
<dbReference type="InterPro" id="IPR013078">
    <property type="entry name" value="His_Pase_superF_clade-1"/>
</dbReference>
<dbReference type="RefSeq" id="WP_270152940.1">
    <property type="nucleotide sequence ID" value="NZ_JAPNNL010000004.1"/>
</dbReference>
<name>A0ABT4S5F8_9ACTN</name>
<dbReference type="InterPro" id="IPR051695">
    <property type="entry name" value="Phosphoglycerate_Mutase"/>
</dbReference>
<dbReference type="Pfam" id="PF00300">
    <property type="entry name" value="His_Phos_1"/>
    <property type="match status" value="1"/>
</dbReference>
<protein>
    <submittedName>
        <fullName evidence="2">Histidine phosphatase family protein</fullName>
    </submittedName>
</protein>
<organism evidence="2 3">
    <name type="scientific">Nonomuraea corallina</name>
    <dbReference type="NCBI Taxonomy" id="2989783"/>
    <lineage>
        <taxon>Bacteria</taxon>
        <taxon>Bacillati</taxon>
        <taxon>Actinomycetota</taxon>
        <taxon>Actinomycetes</taxon>
        <taxon>Streptosporangiales</taxon>
        <taxon>Streptosporangiaceae</taxon>
        <taxon>Nonomuraea</taxon>
    </lineage>
</organism>
<dbReference type="SUPFAM" id="SSF53254">
    <property type="entry name" value="Phosphoglycerate mutase-like"/>
    <property type="match status" value="1"/>
</dbReference>
<dbReference type="PANTHER" id="PTHR46517">
    <property type="entry name" value="FRUCTOSE-2,6-BISPHOSPHATASE TIGAR"/>
    <property type="match status" value="1"/>
</dbReference>
<dbReference type="Gene3D" id="3.40.50.1240">
    <property type="entry name" value="Phosphoglycerate mutase-like"/>
    <property type="match status" value="1"/>
</dbReference>
<evidence type="ECO:0000313" key="2">
    <source>
        <dbReference type="EMBL" id="MDA0632160.1"/>
    </source>
</evidence>
<gene>
    <name evidence="2" type="ORF">OUY22_01935</name>
</gene>
<evidence type="ECO:0000313" key="3">
    <source>
        <dbReference type="Proteomes" id="UP001144036"/>
    </source>
</evidence>
<comment type="caution">
    <text evidence="2">The sequence shown here is derived from an EMBL/GenBank/DDBJ whole genome shotgun (WGS) entry which is preliminary data.</text>
</comment>
<keyword evidence="1" id="KW-0378">Hydrolase</keyword>
<sequence length="189" mass="21332">MSVEIVYETHSISVHNETGIASGWLPGELSERGLALAAELGERRRDDGLDAVFSSDLYRAVQTARVALGDSGIPLFQDRRLRECHYGEFDGMPVSLLEARRARHINEPWPGGQSYRDVVEQTSDFLAELAVEWDGKKVLLISHSANRWALQHLLHDVPLAELVDQPFDWQPGWTFHLPGGWVGRRVQRP</sequence>
<dbReference type="EMBL" id="JAPNNL010000004">
    <property type="protein sequence ID" value="MDA0632160.1"/>
    <property type="molecule type" value="Genomic_DNA"/>
</dbReference>
<evidence type="ECO:0000256" key="1">
    <source>
        <dbReference type="ARBA" id="ARBA00022801"/>
    </source>
</evidence>
<accession>A0ABT4S5F8</accession>
<dbReference type="Proteomes" id="UP001144036">
    <property type="component" value="Unassembled WGS sequence"/>
</dbReference>
<reference evidence="2" key="1">
    <citation type="submission" date="2022-11" db="EMBL/GenBank/DDBJ databases">
        <title>Nonomuraea corallina sp. nov., a new species of the genus Nonomuraea isolated from sea side sediment in Thai sea.</title>
        <authorList>
            <person name="Ngamcharungchit C."/>
            <person name="Matsumoto A."/>
            <person name="Suriyachadkun C."/>
            <person name="Panbangred W."/>
            <person name="Inahashi Y."/>
            <person name="Intra B."/>
        </authorList>
    </citation>
    <scope>NUCLEOTIDE SEQUENCE</scope>
    <source>
        <strain evidence="2">MCN248</strain>
    </source>
</reference>
<dbReference type="PANTHER" id="PTHR46517:SF1">
    <property type="entry name" value="FRUCTOSE-2,6-BISPHOSPHATASE TIGAR"/>
    <property type="match status" value="1"/>
</dbReference>
<keyword evidence="3" id="KW-1185">Reference proteome</keyword>